<protein>
    <recommendedName>
        <fullName evidence="3">DUF38 domain-containing protein</fullName>
    </recommendedName>
</protein>
<reference evidence="1 2" key="1">
    <citation type="journal article" date="2015" name="Genome Biol.">
        <title>Comparative genomics of Steinernema reveals deeply conserved gene regulatory networks.</title>
        <authorList>
            <person name="Dillman A.R."/>
            <person name="Macchietto M."/>
            <person name="Porter C.F."/>
            <person name="Rogers A."/>
            <person name="Williams B."/>
            <person name="Antoshechkin I."/>
            <person name="Lee M.M."/>
            <person name="Goodwin Z."/>
            <person name="Lu X."/>
            <person name="Lewis E.E."/>
            <person name="Goodrich-Blair H."/>
            <person name="Stock S.P."/>
            <person name="Adams B.J."/>
            <person name="Sternberg P.W."/>
            <person name="Mortazavi A."/>
        </authorList>
    </citation>
    <scope>NUCLEOTIDE SEQUENCE [LARGE SCALE GENOMIC DNA]</scope>
    <source>
        <strain evidence="1 2">ALL</strain>
    </source>
</reference>
<evidence type="ECO:0000313" key="1">
    <source>
        <dbReference type="EMBL" id="TKR72973.1"/>
    </source>
</evidence>
<dbReference type="EMBL" id="AZBU02000006">
    <property type="protein sequence ID" value="TKR72973.1"/>
    <property type="molecule type" value="Genomic_DNA"/>
</dbReference>
<comment type="caution">
    <text evidence="1">The sequence shown here is derived from an EMBL/GenBank/DDBJ whole genome shotgun (WGS) entry which is preliminary data.</text>
</comment>
<proteinExistence type="predicted"/>
<organism evidence="1 2">
    <name type="scientific">Steinernema carpocapsae</name>
    <name type="common">Entomopathogenic nematode</name>
    <dbReference type="NCBI Taxonomy" id="34508"/>
    <lineage>
        <taxon>Eukaryota</taxon>
        <taxon>Metazoa</taxon>
        <taxon>Ecdysozoa</taxon>
        <taxon>Nematoda</taxon>
        <taxon>Chromadorea</taxon>
        <taxon>Rhabditida</taxon>
        <taxon>Tylenchina</taxon>
        <taxon>Panagrolaimomorpha</taxon>
        <taxon>Strongyloidoidea</taxon>
        <taxon>Steinernematidae</taxon>
        <taxon>Steinernema</taxon>
    </lineage>
</organism>
<sequence length="205" mass="24935">MFDHVPVSVEFAMAKHHLIREISPDQIENRLLPFIQEHLESRPEHLDYYVYDLSKFDFGRRVFDSLYLQYFNEVSLEILSRHVESKRCRRLIVVGRWPNEIKWQLVEFLRKPGVGSLEIRSSYFSLPSEAFFVVFKRFLLDDSFTNFTLRARIDLESWHVVHFFKELQSETRSKHQFRWATERKELFVHFRYLPRRECCITVKTL</sequence>
<dbReference type="AlphaFoldDB" id="A0A4U5MU19"/>
<evidence type="ECO:0000313" key="2">
    <source>
        <dbReference type="Proteomes" id="UP000298663"/>
    </source>
</evidence>
<keyword evidence="2" id="KW-1185">Reference proteome</keyword>
<reference evidence="1 2" key="2">
    <citation type="journal article" date="2019" name="G3 (Bethesda)">
        <title>Hybrid Assembly of the Genome of the Entomopathogenic Nematode Steinernema carpocapsae Identifies the X-Chromosome.</title>
        <authorList>
            <person name="Serra L."/>
            <person name="Macchietto M."/>
            <person name="Macias-Munoz A."/>
            <person name="McGill C.J."/>
            <person name="Rodriguez I.M."/>
            <person name="Rodriguez B."/>
            <person name="Murad R."/>
            <person name="Mortazavi A."/>
        </authorList>
    </citation>
    <scope>NUCLEOTIDE SEQUENCE [LARGE SCALE GENOMIC DNA]</scope>
    <source>
        <strain evidence="1 2">ALL</strain>
    </source>
</reference>
<name>A0A4U5MU19_STECR</name>
<evidence type="ECO:0008006" key="3">
    <source>
        <dbReference type="Google" id="ProtNLM"/>
    </source>
</evidence>
<dbReference type="Proteomes" id="UP000298663">
    <property type="component" value="Unassembled WGS sequence"/>
</dbReference>
<gene>
    <name evidence="1" type="ORF">L596_020351</name>
</gene>
<accession>A0A4U5MU19</accession>